<dbReference type="InterPro" id="IPR044807">
    <property type="entry name" value="DRIP1-like"/>
</dbReference>
<dbReference type="SMART" id="SM00184">
    <property type="entry name" value="RING"/>
    <property type="match status" value="1"/>
</dbReference>
<dbReference type="STRING" id="29760.D7T790"/>
<dbReference type="HOGENOM" id="CLU_039235_1_0_1"/>
<name>D7T790_VITVI</name>
<evidence type="ECO:0000256" key="3">
    <source>
        <dbReference type="ARBA" id="ARBA00022833"/>
    </source>
</evidence>
<dbReference type="Proteomes" id="UP000009183">
    <property type="component" value="Chromosome 5"/>
</dbReference>
<dbReference type="EMBL" id="FN595749">
    <property type="protein sequence ID" value="CBI26361.3"/>
    <property type="molecule type" value="Genomic_DNA"/>
</dbReference>
<evidence type="ECO:0000256" key="1">
    <source>
        <dbReference type="ARBA" id="ARBA00022723"/>
    </source>
</evidence>
<protein>
    <recommendedName>
        <fullName evidence="6">RING-type domain-containing protein</fullName>
    </recommendedName>
</protein>
<dbReference type="OrthoDB" id="1305878at2759"/>
<dbReference type="Gene3D" id="3.30.40.10">
    <property type="entry name" value="Zinc/RING finger domain, C3HC4 (zinc finger)"/>
    <property type="match status" value="1"/>
</dbReference>
<evidence type="ECO:0000256" key="4">
    <source>
        <dbReference type="PROSITE-ProRule" id="PRU00175"/>
    </source>
</evidence>
<evidence type="ECO:0000313" key="7">
    <source>
        <dbReference type="EMBL" id="CBI26361.3"/>
    </source>
</evidence>
<feature type="compositionally biased region" description="Basic and acidic residues" evidence="5">
    <location>
        <begin position="242"/>
        <end position="253"/>
    </location>
</feature>
<dbReference type="ExpressionAtlas" id="D7T790">
    <property type="expression patterns" value="baseline and differential"/>
</dbReference>
<dbReference type="InterPro" id="IPR001841">
    <property type="entry name" value="Znf_RING"/>
</dbReference>
<evidence type="ECO:0000313" key="8">
    <source>
        <dbReference type="Proteomes" id="UP000009183"/>
    </source>
</evidence>
<feature type="compositionally biased region" description="Polar residues" evidence="5">
    <location>
        <begin position="158"/>
        <end position="174"/>
    </location>
</feature>
<dbReference type="CDD" id="cd16525">
    <property type="entry name" value="RING-HC_PCGF"/>
    <property type="match status" value="1"/>
</dbReference>
<evidence type="ECO:0000259" key="6">
    <source>
        <dbReference type="PROSITE" id="PS50089"/>
    </source>
</evidence>
<dbReference type="InterPro" id="IPR017907">
    <property type="entry name" value="Znf_RING_CS"/>
</dbReference>
<feature type="region of interest" description="Disordered" evidence="5">
    <location>
        <begin position="311"/>
        <end position="338"/>
    </location>
</feature>
<dbReference type="GO" id="GO:0008270">
    <property type="term" value="F:zinc ion binding"/>
    <property type="evidence" value="ECO:0007669"/>
    <property type="project" value="UniProtKB-KW"/>
</dbReference>
<evidence type="ECO:0000256" key="2">
    <source>
        <dbReference type="ARBA" id="ARBA00022771"/>
    </source>
</evidence>
<dbReference type="PaxDb" id="29760-VIT_05s0020g04730.t01"/>
<dbReference type="eggNOG" id="KOG2660">
    <property type="taxonomic scope" value="Eukaryota"/>
</dbReference>
<dbReference type="SUPFAM" id="SSF57850">
    <property type="entry name" value="RING/U-box"/>
    <property type="match status" value="1"/>
</dbReference>
<feature type="region of interest" description="Disordered" evidence="5">
    <location>
        <begin position="155"/>
        <end position="253"/>
    </location>
</feature>
<accession>D7T790</accession>
<dbReference type="GO" id="GO:0004842">
    <property type="term" value="F:ubiquitin-protein transferase activity"/>
    <property type="evidence" value="ECO:0007669"/>
    <property type="project" value="InterPro"/>
</dbReference>
<organism evidence="7 8">
    <name type="scientific">Vitis vinifera</name>
    <name type="common">Grape</name>
    <dbReference type="NCBI Taxonomy" id="29760"/>
    <lineage>
        <taxon>Eukaryota</taxon>
        <taxon>Viridiplantae</taxon>
        <taxon>Streptophyta</taxon>
        <taxon>Embryophyta</taxon>
        <taxon>Tracheophyta</taxon>
        <taxon>Spermatophyta</taxon>
        <taxon>Magnoliopsida</taxon>
        <taxon>eudicotyledons</taxon>
        <taxon>Gunneridae</taxon>
        <taxon>Pentapetalae</taxon>
        <taxon>rosids</taxon>
        <taxon>Vitales</taxon>
        <taxon>Vitaceae</taxon>
        <taxon>Viteae</taxon>
        <taxon>Vitis</taxon>
    </lineage>
</organism>
<dbReference type="PROSITE" id="PS00518">
    <property type="entry name" value="ZF_RING_1"/>
    <property type="match status" value="1"/>
</dbReference>
<dbReference type="OMA" id="SAKEYMM"/>
<sequence>MCAAEDSLHTRNTEAKNSGLQVRRLDGGTPAAHANAKIPPCFGVWMMSGPVAKVPRERLAACMTCRICNKLFDDATTISECLHTFCRKCIFDKITEDELDYCPVCNTNLGCAPLEKLRPDHNLQDLTAKIFPSEKSKVVATEEVASVPLPARRKERSLSSLGVSTPRVSSQTVMTGKRTKSAARRLSAARESTFPVEEPIKKEEDYPENPSSPEILNKRAQNKKNLKENYSSAESSKQHINKGKEENSETLKEKDDMWKPLNCLVEACSGTKSNKLNLQGSLAKSTPSHVDDKEAHVPKAKLKERGKLKFQDEENGTTHVPSGSVKPRIRGGRQKKAATPEGFSIPALAENDGNSKCNIRACPVWFSLVASDNQEGDAPLPQIPSSYLRMRDGHLPVSFLQKYLVQKLHLNSESEVEITLRGQPVVPTLQLQSLVDLWFQAAAPTTSEATQPPIGSSAKEFVMVLSYGRKPKTP</sequence>
<feature type="compositionally biased region" description="Basic residues" evidence="5">
    <location>
        <begin position="327"/>
        <end position="336"/>
    </location>
</feature>
<keyword evidence="3" id="KW-0862">Zinc</keyword>
<proteinExistence type="predicted"/>
<reference evidence="8" key="1">
    <citation type="journal article" date="2007" name="Nature">
        <title>The grapevine genome sequence suggests ancestral hexaploidization in major angiosperm phyla.</title>
        <authorList>
            <consortium name="The French-Italian Public Consortium for Grapevine Genome Characterization."/>
            <person name="Jaillon O."/>
            <person name="Aury J.-M."/>
            <person name="Noel B."/>
            <person name="Policriti A."/>
            <person name="Clepet C."/>
            <person name="Casagrande A."/>
            <person name="Choisne N."/>
            <person name="Aubourg S."/>
            <person name="Vitulo N."/>
            <person name="Jubin C."/>
            <person name="Vezzi A."/>
            <person name="Legeai F."/>
            <person name="Hugueney P."/>
            <person name="Dasilva C."/>
            <person name="Horner D."/>
            <person name="Mica E."/>
            <person name="Jublot D."/>
            <person name="Poulain J."/>
            <person name="Bruyere C."/>
            <person name="Billault A."/>
            <person name="Segurens B."/>
            <person name="Gouyvenoux M."/>
            <person name="Ugarte E."/>
            <person name="Cattonaro F."/>
            <person name="Anthouard V."/>
            <person name="Vico V."/>
            <person name="Del Fabbro C."/>
            <person name="Alaux M."/>
            <person name="Di Gaspero G."/>
            <person name="Dumas V."/>
            <person name="Felice N."/>
            <person name="Paillard S."/>
            <person name="Juman I."/>
            <person name="Moroldo M."/>
            <person name="Scalabrin S."/>
            <person name="Canaguier A."/>
            <person name="Le Clainche I."/>
            <person name="Malacrida G."/>
            <person name="Durand E."/>
            <person name="Pesole G."/>
            <person name="Laucou V."/>
            <person name="Chatelet P."/>
            <person name="Merdinoglu D."/>
            <person name="Delledonne M."/>
            <person name="Pezzotti M."/>
            <person name="Lecharny A."/>
            <person name="Scarpelli C."/>
            <person name="Artiguenave F."/>
            <person name="Pe M.E."/>
            <person name="Valle G."/>
            <person name="Morgante M."/>
            <person name="Caboche M."/>
            <person name="Adam-Blondon A.-F."/>
            <person name="Weissenbach J."/>
            <person name="Quetier F."/>
            <person name="Wincker P."/>
        </authorList>
    </citation>
    <scope>NUCLEOTIDE SEQUENCE [LARGE SCALE GENOMIC DNA]</scope>
    <source>
        <strain evidence="8">cv. Pinot noir / PN40024</strain>
    </source>
</reference>
<dbReference type="InParanoid" id="D7T790"/>
<dbReference type="AlphaFoldDB" id="D7T790"/>
<dbReference type="InterPro" id="IPR013083">
    <property type="entry name" value="Znf_RING/FYVE/PHD"/>
</dbReference>
<dbReference type="Pfam" id="PF13923">
    <property type="entry name" value="zf-C3HC4_2"/>
    <property type="match status" value="1"/>
</dbReference>
<gene>
    <name evidence="7" type="ordered locus">VIT_05s0020g04730</name>
</gene>
<dbReference type="PROSITE" id="PS50089">
    <property type="entry name" value="ZF_RING_2"/>
    <property type="match status" value="1"/>
</dbReference>
<keyword evidence="8" id="KW-1185">Reference proteome</keyword>
<feature type="domain" description="RING-type" evidence="6">
    <location>
        <begin position="65"/>
        <end position="106"/>
    </location>
</feature>
<dbReference type="PANTHER" id="PTHR46293:SF16">
    <property type="entry name" value="E3 UBIQUITIN PROTEIN LIGASE DRIP1"/>
    <property type="match status" value="1"/>
</dbReference>
<keyword evidence="2 4" id="KW-0863">Zinc-finger</keyword>
<keyword evidence="1" id="KW-0479">Metal-binding</keyword>
<dbReference type="PANTHER" id="PTHR46293">
    <property type="entry name" value="E3 UBIQUITIN PROTEIN LIGASE DRIP1"/>
    <property type="match status" value="1"/>
</dbReference>
<evidence type="ECO:0000256" key="5">
    <source>
        <dbReference type="SAM" id="MobiDB-lite"/>
    </source>
</evidence>